<dbReference type="InterPro" id="IPR054091">
    <property type="entry name" value="Cep192-like_D5"/>
</dbReference>
<feature type="region of interest" description="Disordered" evidence="1">
    <location>
        <begin position="631"/>
        <end position="653"/>
    </location>
</feature>
<evidence type="ECO:0000313" key="5">
    <source>
        <dbReference type="RefSeq" id="XP_011291386.1"/>
    </source>
</evidence>
<dbReference type="PROSITE" id="PS50202">
    <property type="entry name" value="MSP"/>
    <property type="match status" value="1"/>
</dbReference>
<dbReference type="Proteomes" id="UP001652621">
    <property type="component" value="Unplaced"/>
</dbReference>
<evidence type="ECO:0000256" key="1">
    <source>
        <dbReference type="SAM" id="MobiDB-lite"/>
    </source>
</evidence>
<feature type="region of interest" description="Disordered" evidence="1">
    <location>
        <begin position="811"/>
        <end position="833"/>
    </location>
</feature>
<gene>
    <name evidence="3" type="primary">101888997</name>
    <name evidence="5" type="synonym">LOC101888997</name>
</gene>
<feature type="compositionally biased region" description="Acidic residues" evidence="1">
    <location>
        <begin position="1244"/>
        <end position="1254"/>
    </location>
</feature>
<organism evidence="3">
    <name type="scientific">Musca domestica</name>
    <name type="common">House fly</name>
    <dbReference type="NCBI Taxonomy" id="7370"/>
    <lineage>
        <taxon>Eukaryota</taxon>
        <taxon>Metazoa</taxon>
        <taxon>Ecdysozoa</taxon>
        <taxon>Arthropoda</taxon>
        <taxon>Hexapoda</taxon>
        <taxon>Insecta</taxon>
        <taxon>Pterygota</taxon>
        <taxon>Neoptera</taxon>
        <taxon>Endopterygota</taxon>
        <taxon>Diptera</taxon>
        <taxon>Brachycera</taxon>
        <taxon>Muscomorpha</taxon>
        <taxon>Muscoidea</taxon>
        <taxon>Muscidae</taxon>
        <taxon>Musca</taxon>
    </lineage>
</organism>
<evidence type="ECO:0000313" key="3">
    <source>
        <dbReference type="EnsemblMetazoa" id="MDOA010813-PB"/>
    </source>
</evidence>
<protein>
    <submittedName>
        <fullName evidence="5">Dentin sialophosphoprotein</fullName>
    </submittedName>
</protein>
<proteinExistence type="predicted"/>
<dbReference type="SUPFAM" id="SSF49354">
    <property type="entry name" value="PapD-like"/>
    <property type="match status" value="1"/>
</dbReference>
<evidence type="ECO:0000313" key="4">
    <source>
        <dbReference type="Proteomes" id="UP001652621"/>
    </source>
</evidence>
<feature type="region of interest" description="Disordered" evidence="1">
    <location>
        <begin position="1230"/>
        <end position="1271"/>
    </location>
</feature>
<keyword evidence="4" id="KW-1185">Reference proteome</keyword>
<feature type="domain" description="MSP" evidence="2">
    <location>
        <begin position="1275"/>
        <end position="1375"/>
    </location>
</feature>
<dbReference type="Pfam" id="PF22074">
    <property type="entry name" value="Cep192_D5"/>
    <property type="match status" value="1"/>
</dbReference>
<dbReference type="Pfam" id="PF22076">
    <property type="entry name" value="Cep192_D6"/>
    <property type="match status" value="1"/>
</dbReference>
<dbReference type="EnsemblMetazoa" id="MDOA010813-RB">
    <property type="protein sequence ID" value="MDOA010813-PB"/>
    <property type="gene ID" value="MDOA010813"/>
</dbReference>
<feature type="compositionally biased region" description="Polar residues" evidence="1">
    <location>
        <begin position="1259"/>
        <end position="1271"/>
    </location>
</feature>
<feature type="region of interest" description="Disordered" evidence="1">
    <location>
        <begin position="673"/>
        <end position="727"/>
    </location>
</feature>
<dbReference type="VEuPathDB" id="VectorBase:MDOMA2_005179"/>
<dbReference type="Pfam" id="PF22073">
    <property type="entry name" value="Cep192_D4"/>
    <property type="match status" value="1"/>
</dbReference>
<dbReference type="STRING" id="7370.A0A1I8N2E9"/>
<dbReference type="OrthoDB" id="67059at2759"/>
<reference evidence="3" key="1">
    <citation type="submission" date="2020-05" db="UniProtKB">
        <authorList>
            <consortium name="EnsemblMetazoa"/>
        </authorList>
    </citation>
    <scope>IDENTIFICATION</scope>
    <source>
        <strain evidence="3">Aabys</strain>
    </source>
</reference>
<feature type="compositionally biased region" description="Basic and acidic residues" evidence="1">
    <location>
        <begin position="698"/>
        <end position="717"/>
    </location>
</feature>
<dbReference type="InterPro" id="IPR054092">
    <property type="entry name" value="Cep192-like_D6"/>
</dbReference>
<dbReference type="InterPro" id="IPR054090">
    <property type="entry name" value="Cep192_Spd-2-like_dom"/>
</dbReference>
<feature type="region of interest" description="Disordered" evidence="1">
    <location>
        <begin position="549"/>
        <end position="571"/>
    </location>
</feature>
<reference evidence="5" key="2">
    <citation type="submission" date="2025-04" db="UniProtKB">
        <authorList>
            <consortium name="RefSeq"/>
        </authorList>
    </citation>
    <scope>IDENTIFICATION</scope>
    <source>
        <strain evidence="5">Aabys</strain>
    </source>
</reference>
<evidence type="ECO:0000259" key="2">
    <source>
        <dbReference type="PROSITE" id="PS50202"/>
    </source>
</evidence>
<dbReference type="RefSeq" id="XP_011291386.1">
    <property type="nucleotide sequence ID" value="XM_011293084.2"/>
</dbReference>
<feature type="compositionally biased region" description="Basic residues" evidence="1">
    <location>
        <begin position="688"/>
        <end position="697"/>
    </location>
</feature>
<feature type="compositionally biased region" description="Polar residues" evidence="1">
    <location>
        <begin position="553"/>
        <end position="569"/>
    </location>
</feature>
<dbReference type="KEGG" id="mde:101888997"/>
<accession>A0A1I8N2E9</accession>
<name>A0A1I8N2E9_MUSDO</name>
<sequence length="1375" mass="150736">MERKGNSMQNDDSSLGILNMDSLKGRGRFFGDLSNESFKNTYRSKSPTNMSSDRRISDRLNMERKKALEALQKADAKSPDVFKKPHQVSANKENMKSIINNGSSATENSMPLDHTDYVPFRRPNTINISDLVTDETIHLETTSSNPPSACKDAKISFEPTEITGRSTLYKKEIRNIKAPTAMKQLKNISVEEILASSFAPKTRNLCKTLQGNCDTSLNVSGGGGEMDATASKLHGISMVSSSTVCSSFDQYQDSKSLPRTADMSMSKKSFSQLSFNGDQGTSFSFSAGAGTGNETGISSEEFAPGELMQSKLLMDEISWAQEYAAIPAKTLSEQAKEKAAINEEVVSNGFDSPSTSNSIIAGDPNFSVGNFFHMRSENIWDIVKSKSPDKCRTPFALVDEDDSNMVSTSNINGDGYSVPATPIIDNKTYTRVNSQLDVNHESKDSGNASENSYLLSMSAIGRALENLDGASSTKTIKSTTLDVTPKADNKTYTRVSSIINSKHESKDSGNVTDNSYLLSMSAIDRALENLDSKNTSTTALTGQLIMQAKKSRSCMNPQTMGNDNSSAATMDSRPRSALSLDSDMKMPSHDMANLILENKENVDPITGRGSNGSRIDLSDTISFTESLLNSSDMKKMERSQTQQKMPRSPLSPIEVATTTPNICITEAAVDDGAEADNDEWPGTPKQNLSRRVRRKSPRERSPMRPDVADSPHEDDNARTPVNSRPSRAYVVDKRVTAVGVATNKEPKSLCSTRLDGDPRNAAVDCDFGISPNLSSSKVGASLAIRSTSNAQLSPRSVSEFRVESSPLSSTASARYQYSQSSSPTPTLDTTSNSERQLLSAGVGGGGAGLARKVVSSPVGSEASSTCSYSTVHSARSVASASNMRSISRCSNSSEFSHRDGKQIPLKVTTLELSWGSIKLRSDSRKSMQIKNIVSKRLVIRIEVSGPGFQIVNSERNNTITMHSQECRSINISFCPTVRGVAIGKLSFYAPTTNGSGLGQSFLDVALYGYGGNASVVPQNILMGPVGSPFITMGDLCELTHPLERTVSFYNKGPLMAFAVVSIDSLGLLLPRLCDAFEIYPQKVLIPPQHTVDVRITFKPRREEIKKMLKKMRNVLTLANMRVICGDEANRQRIRRLLKQMSEKDRAKMSSNVLDMLWTKFENEMEMKELENIHENPSVAMDLASGFRIHEILLTLNYDNMDETAEASSLFLPEGDETVLFRTVVCAADSPTPPPTSSLGTVNEMYEDEAEGEEEERQRSTSNSASARHQQQQLISWSVKPSILEINLNRRFDRSSLFVHNGFKSRRYFEIACNRKQLFKFSPSEGYVAPDSGQTEVVVSLSANAKEDDLRDDVLIMVYMENERITVPVKFINNVF</sequence>
<dbReference type="VEuPathDB" id="VectorBase:MDOA010813"/>
<dbReference type="InterPro" id="IPR008962">
    <property type="entry name" value="PapD-like_sf"/>
</dbReference>
<dbReference type="eggNOG" id="ENOG502RT76">
    <property type="taxonomic scope" value="Eukaryota"/>
</dbReference>
<dbReference type="InterPro" id="IPR000535">
    <property type="entry name" value="MSP_dom"/>
</dbReference>